<dbReference type="EMBL" id="FQYU01000001">
    <property type="protein sequence ID" value="SHI60653.1"/>
    <property type="molecule type" value="Genomic_DNA"/>
</dbReference>
<protein>
    <submittedName>
        <fullName evidence="1">Uncharacterized protein</fullName>
    </submittedName>
</protein>
<name>A0A1M6CIC1_9FLAO</name>
<dbReference type="AlphaFoldDB" id="A0A1M6CIC1"/>
<keyword evidence="2" id="KW-1185">Reference proteome</keyword>
<evidence type="ECO:0000313" key="2">
    <source>
        <dbReference type="Proteomes" id="UP000184543"/>
    </source>
</evidence>
<dbReference type="Proteomes" id="UP000184543">
    <property type="component" value="Unassembled WGS sequence"/>
</dbReference>
<dbReference type="RefSeq" id="WP_139278063.1">
    <property type="nucleotide sequence ID" value="NZ_FQYU01000001.1"/>
</dbReference>
<dbReference type="PROSITE" id="PS51257">
    <property type="entry name" value="PROKAR_LIPOPROTEIN"/>
    <property type="match status" value="1"/>
</dbReference>
<gene>
    <name evidence="1" type="ORF">SAMN04488513_101772</name>
</gene>
<reference evidence="2" key="1">
    <citation type="submission" date="2016-11" db="EMBL/GenBank/DDBJ databases">
        <authorList>
            <person name="Varghese N."/>
            <person name="Submissions S."/>
        </authorList>
    </citation>
    <scope>NUCLEOTIDE SEQUENCE [LARGE SCALE GENOMIC DNA]</scope>
    <source>
        <strain evidence="2">DSM 19858</strain>
    </source>
</reference>
<evidence type="ECO:0000313" key="1">
    <source>
        <dbReference type="EMBL" id="SHI60653.1"/>
    </source>
</evidence>
<sequence>MKRMYFISLLVLFLVSCREGNNPEVEAGTSIYAVDTEKWPKKTGIAASAQAILNDWPEFMAFETTFDALYNVENKDDLALAIDDLIERQKELEASTYPPKFDIPQIKSRQKVFKTYILKIKGDLYYRLDPEESILQMFEAYNAFRNQFNVVIHNTLDTNLILEE</sequence>
<organism evidence="1 2">
    <name type="scientific">Pseudozobellia thermophila</name>
    <dbReference type="NCBI Taxonomy" id="192903"/>
    <lineage>
        <taxon>Bacteria</taxon>
        <taxon>Pseudomonadati</taxon>
        <taxon>Bacteroidota</taxon>
        <taxon>Flavobacteriia</taxon>
        <taxon>Flavobacteriales</taxon>
        <taxon>Flavobacteriaceae</taxon>
        <taxon>Pseudozobellia</taxon>
    </lineage>
</organism>
<proteinExistence type="predicted"/>
<dbReference type="OrthoDB" id="1443520at2"/>
<accession>A0A1M6CIC1</accession>